<name>A0AAN8T3A0_SOLBU</name>
<dbReference type="EMBL" id="JBANQN010000011">
    <property type="protein sequence ID" value="KAK6776391.1"/>
    <property type="molecule type" value="Genomic_DNA"/>
</dbReference>
<organism evidence="1 2">
    <name type="scientific">Solanum bulbocastanum</name>
    <name type="common">Wild potato</name>
    <dbReference type="NCBI Taxonomy" id="147425"/>
    <lineage>
        <taxon>Eukaryota</taxon>
        <taxon>Viridiplantae</taxon>
        <taxon>Streptophyta</taxon>
        <taxon>Embryophyta</taxon>
        <taxon>Tracheophyta</taxon>
        <taxon>Spermatophyta</taxon>
        <taxon>Magnoliopsida</taxon>
        <taxon>eudicotyledons</taxon>
        <taxon>Gunneridae</taxon>
        <taxon>Pentapetalae</taxon>
        <taxon>asterids</taxon>
        <taxon>lamiids</taxon>
        <taxon>Solanales</taxon>
        <taxon>Solanaceae</taxon>
        <taxon>Solanoideae</taxon>
        <taxon>Solaneae</taxon>
        <taxon>Solanum</taxon>
    </lineage>
</organism>
<sequence>MKNSNKNHINFSHGRQKTNCLWPITPNIS</sequence>
<comment type="caution">
    <text evidence="1">The sequence shown here is derived from an EMBL/GenBank/DDBJ whole genome shotgun (WGS) entry which is preliminary data.</text>
</comment>
<keyword evidence="2" id="KW-1185">Reference proteome</keyword>
<dbReference type="AlphaFoldDB" id="A0AAN8T3A0"/>
<evidence type="ECO:0000313" key="2">
    <source>
        <dbReference type="Proteomes" id="UP001371456"/>
    </source>
</evidence>
<dbReference type="Proteomes" id="UP001371456">
    <property type="component" value="Unassembled WGS sequence"/>
</dbReference>
<protein>
    <submittedName>
        <fullName evidence="1">Uncharacterized protein</fullName>
    </submittedName>
</protein>
<accession>A0AAN8T3A0</accession>
<gene>
    <name evidence="1" type="ORF">RDI58_027392</name>
</gene>
<reference evidence="1 2" key="1">
    <citation type="submission" date="2024-02" db="EMBL/GenBank/DDBJ databases">
        <title>de novo genome assembly of Solanum bulbocastanum strain 11H21.</title>
        <authorList>
            <person name="Hosaka A.J."/>
        </authorList>
    </citation>
    <scope>NUCLEOTIDE SEQUENCE [LARGE SCALE GENOMIC DNA]</scope>
    <source>
        <tissue evidence="1">Young leaves</tissue>
    </source>
</reference>
<evidence type="ECO:0000313" key="1">
    <source>
        <dbReference type="EMBL" id="KAK6776391.1"/>
    </source>
</evidence>
<proteinExistence type="predicted"/>